<evidence type="ECO:0000313" key="13">
    <source>
        <dbReference type="Ensembl" id="ENSONIP00000018665.2"/>
    </source>
</evidence>
<dbReference type="AlphaFoldDB" id="I3KC20"/>
<name>I3KC20_ORENI</name>
<evidence type="ECO:0000256" key="10">
    <source>
        <dbReference type="SAM" id="Coils"/>
    </source>
</evidence>
<dbReference type="GO" id="GO:0048788">
    <property type="term" value="C:cytoskeleton of presynaptic active zone"/>
    <property type="evidence" value="ECO:0007669"/>
    <property type="project" value="TreeGrafter"/>
</dbReference>
<gene>
    <name evidence="13" type="primary">ERC1</name>
    <name evidence="13" type="synonym">erc1</name>
</gene>
<evidence type="ECO:0000256" key="1">
    <source>
        <dbReference type="ARBA" id="ARBA00004245"/>
    </source>
</evidence>
<keyword evidence="6 10" id="KW-0175">Coiled coil</keyword>
<sequence length="1117" mass="127716">MYGSARSVDGSGTGNQGSGRSPRLPRSPRMGHRRTNSTGGSGGGPGGAGGKTLSMENIQSLNAAYATSGPMYLSDNEVAMGGDHLPKTGGTVTTMGRQRVTYGSRGSSSGVVAASTPNISTTVPANAVLPAGMMAGDALAFGDHHMASTVPHSLRQARDNTILDLQAQLKEVLRENEMLRREVEVKESKLSSSMNSIKTFWSPELKKERALRKDEASKIAVWKEQYRVIQDEAQHLQMTVQALQDELRIQRDLNQLLQQDPASQGRDLALTSEPTEENYRRLQGEHERQAKELFLLRKTLEEMELRIDTQKQTLAARDESIKKLLEMLQSKGPSAKASEEDQERTRRLADAEMHRHHLESLLDQRDREITALREELHRRYEGTPESTKTKALQTVIDMKDAKINSMERSLRDIEEELLMLKSNGLLSCEERQEEMKQMEVYRSHTKFMKNKVRDCRFEAIVAQELGVRLMEQVKQDLSRKDTELLGLQTKLETLTNQFSDSKQHIEVLKESLTAKEQRAAILQTEVDALRLRLEEKEATLNKKSKQIQEMSEEKGTLNGEIHDLKDMLEVKERKINVLQKKIENLQEQLRDKEKQMSSLKERVKSLQADTSNTDTALTTLEESLAEKERIIERLKEQRDRDDREKTEELECTKKELKELKERLSLLQGDLSDRETSLLDLKEHASSLASSGLKKDSKLKSFEIALEQKKEECLKLENQLKRAQNAALEAQANTELAERIRNLEQEVARHREDSGKAQAEVDRLLEILREMENEKNDKDKKISELERQMKDQSKKVASLKHKEQVEKSRNARLMEEARKREDNLSETSQQVKDTLRQKTERIEELEEALRESVQITAEREMVLAQEEAARSLQEKQMEELLGAMEKVKQELESMRAKLASTQQSLCEKEAHLTTLRAERRKHLEEVLEMKQEALLAAISEKDANIALLELSSSKKKKTQDEVAQLKREKDRLVQQLKQQTQNRMKLMADNYEDDHLKTAPDQTNHKPSPDQMIPPLLALSQNRSKLKLYIAHLTDLCHDRDPSILSQLTPPAHYHHSDPEDWEEDLQKMSAEQLERELEVCEKESGELQEYANSVLQQIADYCPDILEQVVNALEESC</sequence>
<evidence type="ECO:0000256" key="7">
    <source>
        <dbReference type="ARBA" id="ARBA00023212"/>
    </source>
</evidence>
<dbReference type="InterPro" id="IPR019018">
    <property type="entry name" value="Rab-bd_FIP-RBD"/>
</dbReference>
<keyword evidence="4" id="KW-0597">Phosphoprotein</keyword>
<dbReference type="PANTHER" id="PTHR18861:SF1">
    <property type="entry name" value="ELKS_RAB6-INTERACTING_CAST FAMILY MEMBER 1"/>
    <property type="match status" value="1"/>
</dbReference>
<accession>I3KC20</accession>
<dbReference type="GeneTree" id="ENSGT00650000093320"/>
<evidence type="ECO:0000256" key="6">
    <source>
        <dbReference type="ARBA" id="ARBA00023054"/>
    </source>
</evidence>
<feature type="coiled-coil region" evidence="10">
    <location>
        <begin position="505"/>
        <end position="669"/>
    </location>
</feature>
<organism evidence="13 14">
    <name type="scientific">Oreochromis niloticus</name>
    <name type="common">Nile tilapia</name>
    <name type="synonym">Tilapia nilotica</name>
    <dbReference type="NCBI Taxonomy" id="8128"/>
    <lineage>
        <taxon>Eukaryota</taxon>
        <taxon>Metazoa</taxon>
        <taxon>Chordata</taxon>
        <taxon>Craniata</taxon>
        <taxon>Vertebrata</taxon>
        <taxon>Euteleostomi</taxon>
        <taxon>Actinopterygii</taxon>
        <taxon>Neopterygii</taxon>
        <taxon>Teleostei</taxon>
        <taxon>Neoteleostei</taxon>
        <taxon>Acanthomorphata</taxon>
        <taxon>Ovalentaria</taxon>
        <taxon>Cichlomorphae</taxon>
        <taxon>Cichliformes</taxon>
        <taxon>Cichlidae</taxon>
        <taxon>African cichlids</taxon>
        <taxon>Pseudocrenilabrinae</taxon>
        <taxon>Oreochromini</taxon>
        <taxon>Oreochromis</taxon>
    </lineage>
</organism>
<evidence type="ECO:0000313" key="14">
    <source>
        <dbReference type="Proteomes" id="UP000005207"/>
    </source>
</evidence>
<feature type="region of interest" description="Disordered" evidence="11">
    <location>
        <begin position="1"/>
        <end position="53"/>
    </location>
</feature>
<dbReference type="GO" id="GO:0098882">
    <property type="term" value="F:structural constituent of presynaptic active zone"/>
    <property type="evidence" value="ECO:0007669"/>
    <property type="project" value="TreeGrafter"/>
</dbReference>
<feature type="region of interest" description="Disordered" evidence="11">
    <location>
        <begin position="788"/>
        <end position="811"/>
    </location>
</feature>
<feature type="region of interest" description="Disordered" evidence="11">
    <location>
        <begin position="328"/>
        <end position="347"/>
    </location>
</feature>
<protein>
    <submittedName>
        <fullName evidence="13">ELKS/RAB6-interacting/CAST family member 1a</fullName>
    </submittedName>
</protein>
<feature type="domain" description="FIP-RBD" evidence="12">
    <location>
        <begin position="1047"/>
        <end position="1109"/>
    </location>
</feature>
<dbReference type="GO" id="GO:0007274">
    <property type="term" value="P:neuromuscular synaptic transmission"/>
    <property type="evidence" value="ECO:0007669"/>
    <property type="project" value="TreeGrafter"/>
</dbReference>
<feature type="compositionally biased region" description="Low complexity" evidence="11">
    <location>
        <begin position="18"/>
        <end position="28"/>
    </location>
</feature>
<dbReference type="InParanoid" id="I3KC20"/>
<dbReference type="Pfam" id="PF09457">
    <property type="entry name" value="RBD-FIP"/>
    <property type="match status" value="1"/>
</dbReference>
<reference evidence="13" key="2">
    <citation type="submission" date="2025-08" db="UniProtKB">
        <authorList>
            <consortium name="Ensembl"/>
        </authorList>
    </citation>
    <scope>IDENTIFICATION</scope>
</reference>
<keyword evidence="7" id="KW-0206">Cytoskeleton</keyword>
<dbReference type="SUPFAM" id="SSF144270">
    <property type="entry name" value="Eferin C-derminal domain-like"/>
    <property type="match status" value="1"/>
</dbReference>
<evidence type="ECO:0000256" key="4">
    <source>
        <dbReference type="ARBA" id="ARBA00022553"/>
    </source>
</evidence>
<evidence type="ECO:0000256" key="5">
    <source>
        <dbReference type="ARBA" id="ARBA00023018"/>
    </source>
</evidence>
<feature type="compositionally biased region" description="Gly residues" evidence="11">
    <location>
        <begin position="39"/>
        <end position="50"/>
    </location>
</feature>
<keyword evidence="14" id="KW-1185">Reference proteome</keyword>
<dbReference type="InterPro" id="IPR037245">
    <property type="entry name" value="FIP-RBD_C_sf"/>
</dbReference>
<feature type="coiled-coil region" evidence="10">
    <location>
        <begin position="162"/>
        <end position="189"/>
    </location>
</feature>
<keyword evidence="8" id="KW-0966">Cell projection</keyword>
<feature type="coiled-coil region" evidence="10">
    <location>
        <begin position="1063"/>
        <end position="1090"/>
    </location>
</feature>
<dbReference type="SUPFAM" id="SSF57997">
    <property type="entry name" value="Tropomyosin"/>
    <property type="match status" value="1"/>
</dbReference>
<dbReference type="STRING" id="8128.ENSONIP00000018665"/>
<dbReference type="Ensembl" id="ENSONIT00000018682.2">
    <property type="protein sequence ID" value="ENSONIP00000018665.2"/>
    <property type="gene ID" value="ENSONIG00000014825.2"/>
</dbReference>
<evidence type="ECO:0000256" key="9">
    <source>
        <dbReference type="ARBA" id="ARBA00034106"/>
    </source>
</evidence>
<dbReference type="OMA" id="IVTHENF"/>
<feature type="region of interest" description="Disordered" evidence="11">
    <location>
        <begin position="258"/>
        <end position="284"/>
    </location>
</feature>
<feature type="compositionally biased region" description="Basic and acidic residues" evidence="11">
    <location>
        <begin position="337"/>
        <end position="347"/>
    </location>
</feature>
<dbReference type="PANTHER" id="PTHR18861">
    <property type="entry name" value="ELKS/RAB6-INTERACTING/CAST PROTEIN"/>
    <property type="match status" value="1"/>
</dbReference>
<dbReference type="Proteomes" id="UP000005207">
    <property type="component" value="Linkage group LG7"/>
</dbReference>
<evidence type="ECO:0000256" key="11">
    <source>
        <dbReference type="SAM" id="MobiDB-lite"/>
    </source>
</evidence>
<keyword evidence="5" id="KW-0770">Synapse</keyword>
<feature type="coiled-coil region" evidence="10">
    <location>
        <begin position="396"/>
        <end position="423"/>
    </location>
</feature>
<dbReference type="GO" id="GO:0030424">
    <property type="term" value="C:axon"/>
    <property type="evidence" value="ECO:0007669"/>
    <property type="project" value="UniProtKB-SubCell"/>
</dbReference>
<evidence type="ECO:0000256" key="2">
    <source>
        <dbReference type="ARBA" id="ARBA00022448"/>
    </source>
</evidence>
<evidence type="ECO:0000259" key="12">
    <source>
        <dbReference type="PROSITE" id="PS51511"/>
    </source>
</evidence>
<reference evidence="14" key="1">
    <citation type="submission" date="2012-01" db="EMBL/GenBank/DDBJ databases">
        <title>The Genome Sequence of Oreochromis niloticus (Nile Tilapia).</title>
        <authorList>
            <consortium name="Broad Institute Genome Assembly Team"/>
            <consortium name="Broad Institute Sequencing Platform"/>
            <person name="Di Palma F."/>
            <person name="Johnson J."/>
            <person name="Lander E.S."/>
            <person name="Lindblad-Toh K."/>
        </authorList>
    </citation>
    <scope>NUCLEOTIDE SEQUENCE [LARGE SCALE GENOMIC DNA]</scope>
</reference>
<proteinExistence type="predicted"/>
<evidence type="ECO:0000256" key="3">
    <source>
        <dbReference type="ARBA" id="ARBA00022490"/>
    </source>
</evidence>
<reference evidence="13" key="3">
    <citation type="submission" date="2025-09" db="UniProtKB">
        <authorList>
            <consortium name="Ensembl"/>
        </authorList>
    </citation>
    <scope>IDENTIFICATION</scope>
</reference>
<keyword evidence="3" id="KW-0963">Cytoplasm</keyword>
<evidence type="ECO:0000256" key="8">
    <source>
        <dbReference type="ARBA" id="ARBA00023273"/>
    </source>
</evidence>
<dbReference type="GO" id="GO:0048167">
    <property type="term" value="P:regulation of synaptic plasticity"/>
    <property type="evidence" value="ECO:0007669"/>
    <property type="project" value="TreeGrafter"/>
</dbReference>
<dbReference type="InterPro" id="IPR019323">
    <property type="entry name" value="ELKS/CAST"/>
</dbReference>
<dbReference type="Gene3D" id="1.10.287.1490">
    <property type="match status" value="1"/>
</dbReference>
<dbReference type="Pfam" id="PF10174">
    <property type="entry name" value="Cast"/>
    <property type="match status" value="1"/>
</dbReference>
<dbReference type="PROSITE" id="PS51511">
    <property type="entry name" value="FIP_RBD"/>
    <property type="match status" value="1"/>
</dbReference>
<comment type="subcellular location">
    <subcellularLocation>
        <location evidence="1">Cytoplasm</location>
        <location evidence="1">Cytoskeleton</location>
    </subcellularLocation>
    <subcellularLocation>
        <location evidence="9">Presynapse</location>
    </subcellularLocation>
</comment>
<keyword evidence="2" id="KW-0813">Transport</keyword>
<dbReference type="Gene3D" id="1.20.5.2440">
    <property type="match status" value="1"/>
</dbReference>